<dbReference type="Proteomes" id="UP000604825">
    <property type="component" value="Unassembled WGS sequence"/>
</dbReference>
<protein>
    <submittedName>
        <fullName evidence="1">Uncharacterized protein</fullName>
    </submittedName>
</protein>
<organism evidence="1 2">
    <name type="scientific">Miscanthus lutarioriparius</name>
    <dbReference type="NCBI Taxonomy" id="422564"/>
    <lineage>
        <taxon>Eukaryota</taxon>
        <taxon>Viridiplantae</taxon>
        <taxon>Streptophyta</taxon>
        <taxon>Embryophyta</taxon>
        <taxon>Tracheophyta</taxon>
        <taxon>Spermatophyta</taxon>
        <taxon>Magnoliopsida</taxon>
        <taxon>Liliopsida</taxon>
        <taxon>Poales</taxon>
        <taxon>Poaceae</taxon>
        <taxon>PACMAD clade</taxon>
        <taxon>Panicoideae</taxon>
        <taxon>Andropogonodae</taxon>
        <taxon>Andropogoneae</taxon>
        <taxon>Saccharinae</taxon>
        <taxon>Miscanthus</taxon>
    </lineage>
</organism>
<gene>
    <name evidence="1" type="ORF">NCGR_LOCUS52643</name>
</gene>
<evidence type="ECO:0000313" key="1">
    <source>
        <dbReference type="EMBL" id="CAD6269339.1"/>
    </source>
</evidence>
<name>A0A811RG81_9POAL</name>
<proteinExistence type="predicted"/>
<evidence type="ECO:0000313" key="2">
    <source>
        <dbReference type="Proteomes" id="UP000604825"/>
    </source>
</evidence>
<comment type="caution">
    <text evidence="1">The sequence shown here is derived from an EMBL/GenBank/DDBJ whole genome shotgun (WGS) entry which is preliminary data.</text>
</comment>
<accession>A0A811RG81</accession>
<dbReference type="EMBL" id="CAJGYO010000015">
    <property type="protein sequence ID" value="CAD6269339.1"/>
    <property type="molecule type" value="Genomic_DNA"/>
</dbReference>
<keyword evidence="2" id="KW-1185">Reference proteome</keyword>
<sequence>MSLLNLISPSPITPNGAFFDAFIDKFGLTSHLSSKTTIDNRHDPEWAMRDQCVLSWLYNSVSKDVRAIVHVLRATAYYIGTSIHDQFWDNELHRAVYLKAEFRSIV</sequence>
<reference evidence="1" key="1">
    <citation type="submission" date="2020-10" db="EMBL/GenBank/DDBJ databases">
        <authorList>
            <person name="Han B."/>
            <person name="Lu T."/>
            <person name="Zhao Q."/>
            <person name="Huang X."/>
            <person name="Zhao Y."/>
        </authorList>
    </citation>
    <scope>NUCLEOTIDE SEQUENCE</scope>
</reference>
<dbReference type="AlphaFoldDB" id="A0A811RG81"/>
<dbReference type="OrthoDB" id="683612at2759"/>